<dbReference type="PANTHER" id="PTHR43639:SF1">
    <property type="entry name" value="SHORT-CHAIN DEHYDROGENASE_REDUCTASE FAMILY PROTEIN"/>
    <property type="match status" value="1"/>
</dbReference>
<dbReference type="InterPro" id="IPR002347">
    <property type="entry name" value="SDR_fam"/>
</dbReference>
<evidence type="ECO:0000259" key="3">
    <source>
        <dbReference type="SMART" id="SM00822"/>
    </source>
</evidence>
<dbReference type="Pfam" id="PF13561">
    <property type="entry name" value="adh_short_C2"/>
    <property type="match status" value="1"/>
</dbReference>
<feature type="domain" description="Ketoreductase" evidence="3">
    <location>
        <begin position="18"/>
        <end position="200"/>
    </location>
</feature>
<organism evidence="4 5">
    <name type="scientific">Catenulispora pinistramenti</name>
    <dbReference type="NCBI Taxonomy" id="2705254"/>
    <lineage>
        <taxon>Bacteria</taxon>
        <taxon>Bacillati</taxon>
        <taxon>Actinomycetota</taxon>
        <taxon>Actinomycetes</taxon>
        <taxon>Catenulisporales</taxon>
        <taxon>Catenulisporaceae</taxon>
        <taxon>Catenulispora</taxon>
    </lineage>
</organism>
<dbReference type="PRINTS" id="PR00080">
    <property type="entry name" value="SDRFAMILY"/>
</dbReference>
<evidence type="ECO:0000313" key="5">
    <source>
        <dbReference type="Proteomes" id="UP000730482"/>
    </source>
</evidence>
<dbReference type="SMART" id="SM00822">
    <property type="entry name" value="PKS_KR"/>
    <property type="match status" value="1"/>
</dbReference>
<evidence type="ECO:0000256" key="2">
    <source>
        <dbReference type="ARBA" id="ARBA00023002"/>
    </source>
</evidence>
<dbReference type="EMBL" id="JAAFYZ010000029">
    <property type="protein sequence ID" value="MBS2547477.1"/>
    <property type="molecule type" value="Genomic_DNA"/>
</dbReference>
<dbReference type="Proteomes" id="UP000730482">
    <property type="component" value="Unassembled WGS sequence"/>
</dbReference>
<reference evidence="4 5" key="1">
    <citation type="submission" date="2020-02" db="EMBL/GenBank/DDBJ databases">
        <title>Acidophilic actinobacteria isolated from forest soil.</title>
        <authorList>
            <person name="Golinska P."/>
        </authorList>
    </citation>
    <scope>NUCLEOTIDE SEQUENCE [LARGE SCALE GENOMIC DNA]</scope>
    <source>
        <strain evidence="4 5">NL8</strain>
    </source>
</reference>
<dbReference type="RefSeq" id="WP_212009064.1">
    <property type="nucleotide sequence ID" value="NZ_JAAFYZ010000029.1"/>
</dbReference>
<name>A0ABS5KN38_9ACTN</name>
<protein>
    <submittedName>
        <fullName evidence="4">SDR family oxidoreductase</fullName>
    </submittedName>
</protein>
<dbReference type="PANTHER" id="PTHR43639">
    <property type="entry name" value="OXIDOREDUCTASE, SHORT-CHAIN DEHYDROGENASE/REDUCTASE FAMILY (AFU_ORTHOLOGUE AFUA_5G02870)"/>
    <property type="match status" value="1"/>
</dbReference>
<keyword evidence="5" id="KW-1185">Reference proteome</keyword>
<proteinExistence type="inferred from homology"/>
<gene>
    <name evidence="4" type="ORF">KGQ19_11395</name>
</gene>
<dbReference type="InterPro" id="IPR036291">
    <property type="entry name" value="NAD(P)-bd_dom_sf"/>
</dbReference>
<dbReference type="SUPFAM" id="SSF51735">
    <property type="entry name" value="NAD(P)-binding Rossmann-fold domains"/>
    <property type="match status" value="1"/>
</dbReference>
<dbReference type="PRINTS" id="PR00081">
    <property type="entry name" value="GDHRDH"/>
</dbReference>
<evidence type="ECO:0000313" key="4">
    <source>
        <dbReference type="EMBL" id="MBS2547477.1"/>
    </source>
</evidence>
<keyword evidence="2" id="KW-0560">Oxidoreductase</keyword>
<sequence>MGLTGKTALAGKTALTGKTALVTGASRGIGRAIATRLAGAGALVAVHYGRDDNAARETVAAIERAGGKAFALRAELGVDGDVDTLFEGLERGLAGQALDILVNNAAVFSGTLDQVTPDEFDRLFAVNVKAPYFIIRRALPLLPDGGRIVNVSSAATRIAMPETAYAMTKGALDVLGRNLAHRLGRRGITVNTIAPGITETDLNSWIRDSPRLVEQATGLIALRRVGQPADIADAVAFLVSDDARWITGNWVDATGGMLLGPGTLGDQTVEA</sequence>
<dbReference type="InterPro" id="IPR020904">
    <property type="entry name" value="Sc_DH/Rdtase_CS"/>
</dbReference>
<comment type="caution">
    <text evidence="4">The sequence shown here is derived from an EMBL/GenBank/DDBJ whole genome shotgun (WGS) entry which is preliminary data.</text>
</comment>
<dbReference type="InterPro" id="IPR057326">
    <property type="entry name" value="KR_dom"/>
</dbReference>
<dbReference type="PROSITE" id="PS00061">
    <property type="entry name" value="ADH_SHORT"/>
    <property type="match status" value="1"/>
</dbReference>
<evidence type="ECO:0000256" key="1">
    <source>
        <dbReference type="ARBA" id="ARBA00006484"/>
    </source>
</evidence>
<accession>A0ABS5KN38</accession>
<dbReference type="Gene3D" id="3.40.50.720">
    <property type="entry name" value="NAD(P)-binding Rossmann-like Domain"/>
    <property type="match status" value="1"/>
</dbReference>
<comment type="similarity">
    <text evidence="1">Belongs to the short-chain dehydrogenases/reductases (SDR) family.</text>
</comment>